<dbReference type="InterPro" id="IPR000595">
    <property type="entry name" value="cNMP-bd_dom"/>
</dbReference>
<dbReference type="Proteomes" id="UP001501153">
    <property type="component" value="Unassembled WGS sequence"/>
</dbReference>
<evidence type="ECO:0000313" key="3">
    <source>
        <dbReference type="Proteomes" id="UP001501153"/>
    </source>
</evidence>
<evidence type="ECO:0000313" key="2">
    <source>
        <dbReference type="EMBL" id="GAA4361914.1"/>
    </source>
</evidence>
<keyword evidence="3" id="KW-1185">Reference proteome</keyword>
<reference evidence="3" key="1">
    <citation type="journal article" date="2019" name="Int. J. Syst. Evol. Microbiol.">
        <title>The Global Catalogue of Microorganisms (GCM) 10K type strain sequencing project: providing services to taxonomists for standard genome sequencing and annotation.</title>
        <authorList>
            <consortium name="The Broad Institute Genomics Platform"/>
            <consortium name="The Broad Institute Genome Sequencing Center for Infectious Disease"/>
            <person name="Wu L."/>
            <person name="Ma J."/>
        </authorList>
    </citation>
    <scope>NUCLEOTIDE SEQUENCE [LARGE SCALE GENOMIC DNA]</scope>
    <source>
        <strain evidence="3">JCM 17923</strain>
    </source>
</reference>
<feature type="domain" description="Cyclic nucleotide-binding" evidence="1">
    <location>
        <begin position="11"/>
        <end position="133"/>
    </location>
</feature>
<dbReference type="InterPro" id="IPR014710">
    <property type="entry name" value="RmlC-like_jellyroll"/>
</dbReference>
<dbReference type="CDD" id="cd00038">
    <property type="entry name" value="CAP_ED"/>
    <property type="match status" value="1"/>
</dbReference>
<dbReference type="EMBL" id="BAABGZ010000062">
    <property type="protein sequence ID" value="GAA4361914.1"/>
    <property type="molecule type" value="Genomic_DNA"/>
</dbReference>
<name>A0ABP8IL05_9BACT</name>
<dbReference type="RefSeq" id="WP_345236838.1">
    <property type="nucleotide sequence ID" value="NZ_BAABGZ010000062.1"/>
</dbReference>
<dbReference type="SMART" id="SM00100">
    <property type="entry name" value="cNMP"/>
    <property type="match status" value="1"/>
</dbReference>
<evidence type="ECO:0000259" key="1">
    <source>
        <dbReference type="SMART" id="SM00100"/>
    </source>
</evidence>
<proteinExistence type="predicted"/>
<sequence>MLPQLLDLISRSGNLSPADIALCERYFQPLAVKKNTVVQAAGTVPQYLYFLGTGYMRLYYADEQGSEITTHLGLPGDFLTPFLSFIHQQPAPESLAAITACEVLRIAHADLAALIAGSEAFKQFSLLIFEQAMGAAARRANSLATLSAEQRYRLLLAQHPAVLLHVPVQQLASYLGIKPESLSRIRRQVVS</sequence>
<gene>
    <name evidence="2" type="ORF">GCM10023185_29300</name>
</gene>
<comment type="caution">
    <text evidence="2">The sequence shown here is derived from an EMBL/GenBank/DDBJ whole genome shotgun (WGS) entry which is preliminary data.</text>
</comment>
<protein>
    <submittedName>
        <fullName evidence="2">Crp/Fnr family transcriptional regulator</fullName>
    </submittedName>
</protein>
<dbReference type="InterPro" id="IPR018490">
    <property type="entry name" value="cNMP-bd_dom_sf"/>
</dbReference>
<dbReference type="Pfam" id="PF00027">
    <property type="entry name" value="cNMP_binding"/>
    <property type="match status" value="1"/>
</dbReference>
<dbReference type="Gene3D" id="2.60.120.10">
    <property type="entry name" value="Jelly Rolls"/>
    <property type="match status" value="1"/>
</dbReference>
<organism evidence="2 3">
    <name type="scientific">Hymenobacter saemangeumensis</name>
    <dbReference type="NCBI Taxonomy" id="1084522"/>
    <lineage>
        <taxon>Bacteria</taxon>
        <taxon>Pseudomonadati</taxon>
        <taxon>Bacteroidota</taxon>
        <taxon>Cytophagia</taxon>
        <taxon>Cytophagales</taxon>
        <taxon>Hymenobacteraceae</taxon>
        <taxon>Hymenobacter</taxon>
    </lineage>
</organism>
<accession>A0ABP8IL05</accession>
<dbReference type="SUPFAM" id="SSF51206">
    <property type="entry name" value="cAMP-binding domain-like"/>
    <property type="match status" value="1"/>
</dbReference>